<dbReference type="Proteomes" id="UP001060085">
    <property type="component" value="Linkage Group LG07"/>
</dbReference>
<evidence type="ECO:0000313" key="2">
    <source>
        <dbReference type="Proteomes" id="UP001060085"/>
    </source>
</evidence>
<dbReference type="EMBL" id="CM044707">
    <property type="protein sequence ID" value="KAI5653314.1"/>
    <property type="molecule type" value="Genomic_DNA"/>
</dbReference>
<organism evidence="1 2">
    <name type="scientific">Catharanthus roseus</name>
    <name type="common">Madagascar periwinkle</name>
    <name type="synonym">Vinca rosea</name>
    <dbReference type="NCBI Taxonomy" id="4058"/>
    <lineage>
        <taxon>Eukaryota</taxon>
        <taxon>Viridiplantae</taxon>
        <taxon>Streptophyta</taxon>
        <taxon>Embryophyta</taxon>
        <taxon>Tracheophyta</taxon>
        <taxon>Spermatophyta</taxon>
        <taxon>Magnoliopsida</taxon>
        <taxon>eudicotyledons</taxon>
        <taxon>Gunneridae</taxon>
        <taxon>Pentapetalae</taxon>
        <taxon>asterids</taxon>
        <taxon>lamiids</taxon>
        <taxon>Gentianales</taxon>
        <taxon>Apocynaceae</taxon>
        <taxon>Rauvolfioideae</taxon>
        <taxon>Vinceae</taxon>
        <taxon>Catharanthinae</taxon>
        <taxon>Catharanthus</taxon>
    </lineage>
</organism>
<name>A0ACB9ZY96_CATRO</name>
<reference evidence="2" key="1">
    <citation type="journal article" date="2023" name="Nat. Plants">
        <title>Single-cell RNA sequencing provides a high-resolution roadmap for understanding the multicellular compartmentation of specialized metabolism.</title>
        <authorList>
            <person name="Sun S."/>
            <person name="Shen X."/>
            <person name="Li Y."/>
            <person name="Li Y."/>
            <person name="Wang S."/>
            <person name="Li R."/>
            <person name="Zhang H."/>
            <person name="Shen G."/>
            <person name="Guo B."/>
            <person name="Wei J."/>
            <person name="Xu J."/>
            <person name="St-Pierre B."/>
            <person name="Chen S."/>
            <person name="Sun C."/>
        </authorList>
    </citation>
    <scope>NUCLEOTIDE SEQUENCE [LARGE SCALE GENOMIC DNA]</scope>
</reference>
<comment type="caution">
    <text evidence="1">The sequence shown here is derived from an EMBL/GenBank/DDBJ whole genome shotgun (WGS) entry which is preliminary data.</text>
</comment>
<proteinExistence type="predicted"/>
<keyword evidence="2" id="KW-1185">Reference proteome</keyword>
<protein>
    <submittedName>
        <fullName evidence="1">Uncharacterized protein</fullName>
    </submittedName>
</protein>
<gene>
    <name evidence="1" type="ORF">M9H77_30501</name>
</gene>
<sequence>MDILMGQEIYTIYDDQKAAQECYFSTVQEVEREDKSTDDSQTPKLKPDGKYKLFVLHQSKPKQTMQIGKALLIDLGSSSKTPDTWTLNTNGSARENTKGASFILEDPDGHQYAYAMKFLFPVSNNEGEYEALLFVNEKDGKHVLCEIHEGICGSHIVSQALVTKIIRDLAYILINLSRGLHCAWLVPRTRASSERHAWDHFLPGWFRRDSPARVVQGHLGALGFTLVLTTGCRNLFPITPFKVSVSVC</sequence>
<evidence type="ECO:0000313" key="1">
    <source>
        <dbReference type="EMBL" id="KAI5653314.1"/>
    </source>
</evidence>
<accession>A0ACB9ZY96</accession>